<keyword evidence="2" id="KW-1185">Reference proteome</keyword>
<dbReference type="EMBL" id="CAJVPU010002363">
    <property type="protein sequence ID" value="CAG8499805.1"/>
    <property type="molecule type" value="Genomic_DNA"/>
</dbReference>
<gene>
    <name evidence="1" type="ORF">DHETER_LOCUS2953</name>
</gene>
<dbReference type="Proteomes" id="UP000789702">
    <property type="component" value="Unassembled WGS sequence"/>
</dbReference>
<evidence type="ECO:0000313" key="1">
    <source>
        <dbReference type="EMBL" id="CAG8499805.1"/>
    </source>
</evidence>
<organism evidence="1 2">
    <name type="scientific">Dentiscutata heterogama</name>
    <dbReference type="NCBI Taxonomy" id="1316150"/>
    <lineage>
        <taxon>Eukaryota</taxon>
        <taxon>Fungi</taxon>
        <taxon>Fungi incertae sedis</taxon>
        <taxon>Mucoromycota</taxon>
        <taxon>Glomeromycotina</taxon>
        <taxon>Glomeromycetes</taxon>
        <taxon>Diversisporales</taxon>
        <taxon>Gigasporaceae</taxon>
        <taxon>Dentiscutata</taxon>
    </lineage>
</organism>
<name>A0ACA9KXT4_9GLOM</name>
<proteinExistence type="predicted"/>
<reference evidence="1" key="1">
    <citation type="submission" date="2021-06" db="EMBL/GenBank/DDBJ databases">
        <authorList>
            <person name="Kallberg Y."/>
            <person name="Tangrot J."/>
            <person name="Rosling A."/>
        </authorList>
    </citation>
    <scope>NUCLEOTIDE SEQUENCE</scope>
    <source>
        <strain evidence="1">IL203A</strain>
    </source>
</reference>
<evidence type="ECO:0000313" key="2">
    <source>
        <dbReference type="Proteomes" id="UP000789702"/>
    </source>
</evidence>
<sequence length="68" mass="7785">ETKFFDIVFLTNSTAKTKAATTSSNSIHDSTATEILSVKVRSKQKEMLNRTMQEKLFGIYILLRQIME</sequence>
<feature type="non-terminal residue" evidence="1">
    <location>
        <position position="1"/>
    </location>
</feature>
<comment type="caution">
    <text evidence="1">The sequence shown here is derived from an EMBL/GenBank/DDBJ whole genome shotgun (WGS) entry which is preliminary data.</text>
</comment>
<protein>
    <submittedName>
        <fullName evidence="1">1338_t:CDS:1</fullName>
    </submittedName>
</protein>
<accession>A0ACA9KXT4</accession>